<dbReference type="InterPro" id="IPR000719">
    <property type="entry name" value="Prot_kinase_dom"/>
</dbReference>
<dbReference type="SMART" id="SM00220">
    <property type="entry name" value="S_TKc"/>
    <property type="match status" value="1"/>
</dbReference>
<dbReference type="PROSITE" id="PS50011">
    <property type="entry name" value="PROTEIN_KINASE_DOM"/>
    <property type="match status" value="1"/>
</dbReference>
<feature type="domain" description="Protein kinase" evidence="2">
    <location>
        <begin position="33"/>
        <end position="325"/>
    </location>
</feature>
<organism evidence="3 4">
    <name type="scientific">Apiospora saccharicola</name>
    <dbReference type="NCBI Taxonomy" id="335842"/>
    <lineage>
        <taxon>Eukaryota</taxon>
        <taxon>Fungi</taxon>
        <taxon>Dikarya</taxon>
        <taxon>Ascomycota</taxon>
        <taxon>Pezizomycotina</taxon>
        <taxon>Sordariomycetes</taxon>
        <taxon>Xylariomycetidae</taxon>
        <taxon>Amphisphaeriales</taxon>
        <taxon>Apiosporaceae</taxon>
        <taxon>Apiospora</taxon>
    </lineage>
</organism>
<dbReference type="InterPro" id="IPR011009">
    <property type="entry name" value="Kinase-like_dom_sf"/>
</dbReference>
<evidence type="ECO:0000259" key="2">
    <source>
        <dbReference type="PROSITE" id="PS50011"/>
    </source>
</evidence>
<gene>
    <name evidence="3" type="ORF">PG996_012200</name>
</gene>
<dbReference type="Gene3D" id="1.10.510.10">
    <property type="entry name" value="Transferase(Phosphotransferase) domain 1"/>
    <property type="match status" value="1"/>
</dbReference>
<dbReference type="EMBL" id="JAQQWM010000008">
    <property type="protein sequence ID" value="KAK8052899.1"/>
    <property type="molecule type" value="Genomic_DNA"/>
</dbReference>
<evidence type="ECO:0000313" key="3">
    <source>
        <dbReference type="EMBL" id="KAK8052899.1"/>
    </source>
</evidence>
<keyword evidence="4" id="KW-1185">Reference proteome</keyword>
<name>A0ABR1U1W8_9PEZI</name>
<feature type="region of interest" description="Disordered" evidence="1">
    <location>
        <begin position="182"/>
        <end position="208"/>
    </location>
</feature>
<evidence type="ECO:0000313" key="4">
    <source>
        <dbReference type="Proteomes" id="UP001446871"/>
    </source>
</evidence>
<evidence type="ECO:0000256" key="1">
    <source>
        <dbReference type="SAM" id="MobiDB-lite"/>
    </source>
</evidence>
<dbReference type="SUPFAM" id="SSF56112">
    <property type="entry name" value="Protein kinase-like (PK-like)"/>
    <property type="match status" value="1"/>
</dbReference>
<sequence>MDMSDFPSLGSDVLDTKATDEIRKHFNSQQPRFAYEGVAGRGSYGMTYRVREKLPQGDGRQLAVKRALEGEEEELAGYEHIVRIVASHDGAKKQGGFARWARRLSSRGSKADVRESLVGLKGPVLMIEYLKNGDLAQLHYRTTKYDLVVPNRALWSILLCLVRACIAMAYPRNADENAEPRLEEIPGDGAKPSNLDHGDLHMGNGDIGSPSGNEHQLVPILKLIDFGQAKENEHAVQENLFKVSKIMINLIARKVVQVDKTVFDYKGYRTYATEILPPHPEDLDHDYKYASLDPRLRDLIARCLAQDPGERPGLAEMLRVVQAAAAGVDPDTEVAAAAATTITPGESENVRETDEAIRAFLKKALYDATEDMAGNREESVAPFGF</sequence>
<accession>A0ABR1U1W8</accession>
<proteinExistence type="predicted"/>
<reference evidence="3 4" key="1">
    <citation type="submission" date="2023-01" db="EMBL/GenBank/DDBJ databases">
        <title>Analysis of 21 Apiospora genomes using comparative genomics revels a genus with tremendous synthesis potential of carbohydrate active enzymes and secondary metabolites.</title>
        <authorList>
            <person name="Sorensen T."/>
        </authorList>
    </citation>
    <scope>NUCLEOTIDE SEQUENCE [LARGE SCALE GENOMIC DNA]</scope>
    <source>
        <strain evidence="3 4">CBS 83171</strain>
    </source>
</reference>
<dbReference type="Proteomes" id="UP001446871">
    <property type="component" value="Unassembled WGS sequence"/>
</dbReference>
<comment type="caution">
    <text evidence="3">The sequence shown here is derived from an EMBL/GenBank/DDBJ whole genome shotgun (WGS) entry which is preliminary data.</text>
</comment>
<protein>
    <recommendedName>
        <fullName evidence="2">Protein kinase domain-containing protein</fullName>
    </recommendedName>
</protein>